<evidence type="ECO:0000313" key="2">
    <source>
        <dbReference type="EMBL" id="MCB2407038.1"/>
    </source>
</evidence>
<reference evidence="2" key="1">
    <citation type="submission" date="2021-10" db="EMBL/GenBank/DDBJ databases">
        <authorList>
            <person name="Dean J.D."/>
            <person name="Kim M.K."/>
            <person name="Newey C.N."/>
            <person name="Stoker T.S."/>
            <person name="Thompson D.W."/>
            <person name="Grose J.H."/>
        </authorList>
    </citation>
    <scope>NUCLEOTIDE SEQUENCE</scope>
    <source>
        <strain evidence="2">BT178</strain>
    </source>
</reference>
<keyword evidence="3" id="KW-1185">Reference proteome</keyword>
<evidence type="ECO:0000313" key="3">
    <source>
        <dbReference type="Proteomes" id="UP001165296"/>
    </source>
</evidence>
<keyword evidence="1" id="KW-1133">Transmembrane helix</keyword>
<accession>A0ABS8ALW1</accession>
<feature type="transmembrane region" description="Helical" evidence="1">
    <location>
        <begin position="32"/>
        <end position="49"/>
    </location>
</feature>
<gene>
    <name evidence="2" type="ORF">LGH74_03540</name>
</gene>
<proteinExistence type="predicted"/>
<comment type="caution">
    <text evidence="2">The sequence shown here is derived from an EMBL/GenBank/DDBJ whole genome shotgun (WGS) entry which is preliminary data.</text>
</comment>
<keyword evidence="1" id="KW-0472">Membrane</keyword>
<protein>
    <recommendedName>
        <fullName evidence="4">DUF481 domain-containing protein</fullName>
    </recommendedName>
</protein>
<dbReference type="EMBL" id="JAJADR010000001">
    <property type="protein sequence ID" value="MCB2407038.1"/>
    <property type="molecule type" value="Genomic_DNA"/>
</dbReference>
<name>A0ABS8ALW1_9BACT</name>
<dbReference type="Proteomes" id="UP001165296">
    <property type="component" value="Unassembled WGS sequence"/>
</dbReference>
<evidence type="ECO:0000256" key="1">
    <source>
        <dbReference type="SAM" id="Phobius"/>
    </source>
</evidence>
<organism evidence="2 3">
    <name type="scientific">Hymenobacter lucidus</name>
    <dbReference type="NCBI Taxonomy" id="2880930"/>
    <lineage>
        <taxon>Bacteria</taxon>
        <taxon>Pseudomonadati</taxon>
        <taxon>Bacteroidota</taxon>
        <taxon>Cytophagia</taxon>
        <taxon>Cytophagales</taxon>
        <taxon>Hymenobacteraceae</taxon>
        <taxon>Hymenobacter</taxon>
    </lineage>
</organism>
<dbReference type="RefSeq" id="WP_226172035.1">
    <property type="nucleotide sequence ID" value="NZ_JAJADR010000001.1"/>
</dbReference>
<sequence>MLYILWSLLNLVAYLGLFYLLFHAVKLLKQRFNVAVAVFFFLGIAALSGRSKPQPKTLSAPNLLAGIPANTPLGNGSATEKTSLGTSSLFILAEYYKQDSVIQPRGLFATVSGFTLGHRWEPSAGTVVQHRNQLQYRLLMHHEWQLLGSTLYTSPSVTLTGMM</sequence>
<feature type="transmembrane region" description="Helical" evidence="1">
    <location>
        <begin position="6"/>
        <end position="25"/>
    </location>
</feature>
<evidence type="ECO:0008006" key="4">
    <source>
        <dbReference type="Google" id="ProtNLM"/>
    </source>
</evidence>
<keyword evidence="1" id="KW-0812">Transmembrane</keyword>